<dbReference type="Pfam" id="PF00893">
    <property type="entry name" value="Multi_Drug_Res"/>
    <property type="match status" value="1"/>
</dbReference>
<keyword evidence="6 8" id="KW-0472">Membrane</keyword>
<organism evidence="9 10">
    <name type="scientific">Paenibacillus albus</name>
    <dbReference type="NCBI Taxonomy" id="2495582"/>
    <lineage>
        <taxon>Bacteria</taxon>
        <taxon>Bacillati</taxon>
        <taxon>Bacillota</taxon>
        <taxon>Bacilli</taxon>
        <taxon>Bacillales</taxon>
        <taxon>Paenibacillaceae</taxon>
        <taxon>Paenibacillus</taxon>
    </lineage>
</organism>
<dbReference type="EMBL" id="CP034437">
    <property type="protein sequence ID" value="AZN38636.1"/>
    <property type="molecule type" value="Genomic_DNA"/>
</dbReference>
<evidence type="ECO:0000313" key="9">
    <source>
        <dbReference type="EMBL" id="AZN38636.1"/>
    </source>
</evidence>
<protein>
    <submittedName>
        <fullName evidence="9">Multidrug efflux SMR transporter</fullName>
    </submittedName>
</protein>
<dbReference type="PANTHER" id="PTHR30561">
    <property type="entry name" value="SMR FAMILY PROTON-DEPENDENT DRUG EFFLUX TRANSPORTER SUGE"/>
    <property type="match status" value="1"/>
</dbReference>
<dbReference type="KEGG" id="palb:EJC50_02295"/>
<dbReference type="OrthoDB" id="21828at2"/>
<gene>
    <name evidence="9" type="ORF">EJC50_02295</name>
</gene>
<comment type="similarity">
    <text evidence="7">Belongs to the drug/metabolite transporter (DMT) superfamily. Small multidrug resistance (SMR) (TC 2.A.7.1) family.</text>
</comment>
<reference evidence="10" key="1">
    <citation type="submission" date="2018-12" db="EMBL/GenBank/DDBJ databases">
        <title>Genome sequence of Peanibacillus sp.</title>
        <authorList>
            <person name="Subramani G."/>
            <person name="Srinivasan S."/>
            <person name="Kim M.K."/>
        </authorList>
    </citation>
    <scope>NUCLEOTIDE SEQUENCE [LARGE SCALE GENOMIC DNA]</scope>
    <source>
        <strain evidence="10">18JY67-1</strain>
    </source>
</reference>
<name>A0A3S8ZYU6_9BACL</name>
<dbReference type="GO" id="GO:0005886">
    <property type="term" value="C:plasma membrane"/>
    <property type="evidence" value="ECO:0007669"/>
    <property type="project" value="UniProtKB-SubCell"/>
</dbReference>
<keyword evidence="10" id="KW-1185">Reference proteome</keyword>
<dbReference type="InterPro" id="IPR000390">
    <property type="entry name" value="Small_drug/metabolite_transptr"/>
</dbReference>
<accession>A0A3S8ZYU6</accession>
<feature type="transmembrane region" description="Helical" evidence="8">
    <location>
        <begin position="27"/>
        <end position="46"/>
    </location>
</feature>
<dbReference type="PANTHER" id="PTHR30561:SF21">
    <property type="entry name" value="MOLECULAR CHAPERONE"/>
    <property type="match status" value="1"/>
</dbReference>
<keyword evidence="2" id="KW-0813">Transport</keyword>
<proteinExistence type="inferred from homology"/>
<keyword evidence="5 8" id="KW-1133">Transmembrane helix</keyword>
<dbReference type="Gene3D" id="1.10.3730.20">
    <property type="match status" value="1"/>
</dbReference>
<evidence type="ECO:0000256" key="2">
    <source>
        <dbReference type="ARBA" id="ARBA00022448"/>
    </source>
</evidence>
<evidence type="ECO:0000256" key="7">
    <source>
        <dbReference type="RuleBase" id="RU003942"/>
    </source>
</evidence>
<dbReference type="InterPro" id="IPR037185">
    <property type="entry name" value="EmrE-like"/>
</dbReference>
<evidence type="ECO:0000256" key="8">
    <source>
        <dbReference type="SAM" id="Phobius"/>
    </source>
</evidence>
<evidence type="ECO:0000256" key="3">
    <source>
        <dbReference type="ARBA" id="ARBA00022475"/>
    </source>
</evidence>
<evidence type="ECO:0000256" key="1">
    <source>
        <dbReference type="ARBA" id="ARBA00004651"/>
    </source>
</evidence>
<dbReference type="FunFam" id="1.10.3730.20:FF:000001">
    <property type="entry name" value="Quaternary ammonium compound resistance transporter SugE"/>
    <property type="match status" value="1"/>
</dbReference>
<keyword evidence="4 7" id="KW-0812">Transmembrane</keyword>
<dbReference type="GO" id="GO:0022857">
    <property type="term" value="F:transmembrane transporter activity"/>
    <property type="evidence" value="ECO:0007669"/>
    <property type="project" value="InterPro"/>
</dbReference>
<dbReference type="SUPFAM" id="SSF103481">
    <property type="entry name" value="Multidrug resistance efflux transporter EmrE"/>
    <property type="match status" value="1"/>
</dbReference>
<dbReference type="Proteomes" id="UP000272528">
    <property type="component" value="Chromosome"/>
</dbReference>
<evidence type="ECO:0000313" key="10">
    <source>
        <dbReference type="Proteomes" id="UP000272528"/>
    </source>
</evidence>
<evidence type="ECO:0000256" key="4">
    <source>
        <dbReference type="ARBA" id="ARBA00022692"/>
    </source>
</evidence>
<evidence type="ECO:0000256" key="6">
    <source>
        <dbReference type="ARBA" id="ARBA00023136"/>
    </source>
</evidence>
<feature type="transmembrane region" description="Helical" evidence="8">
    <location>
        <begin position="58"/>
        <end position="78"/>
    </location>
</feature>
<sequence length="124" mass="13042">MAWLFLLIAGLLEICWAYGLQASHGFTRLVPSVITVSLLIISFMFFSTAMRKIEIGTAYAVFTGIGTVGTVITGILFLDEPVDVLKLVFIALLMSGIIGLKMIAADPADAQADAEASGSKGGVS</sequence>
<feature type="transmembrane region" description="Helical" evidence="8">
    <location>
        <begin position="84"/>
        <end position="104"/>
    </location>
</feature>
<dbReference type="InterPro" id="IPR045324">
    <property type="entry name" value="Small_multidrug_res"/>
</dbReference>
<dbReference type="RefSeq" id="WP_126011932.1">
    <property type="nucleotide sequence ID" value="NZ_CP034437.1"/>
</dbReference>
<evidence type="ECO:0000256" key="5">
    <source>
        <dbReference type="ARBA" id="ARBA00022989"/>
    </source>
</evidence>
<keyword evidence="3" id="KW-1003">Cell membrane</keyword>
<dbReference type="AlphaFoldDB" id="A0A3S8ZYU6"/>
<comment type="subcellular location">
    <subcellularLocation>
        <location evidence="1 7">Cell membrane</location>
        <topology evidence="1 7">Multi-pass membrane protein</topology>
    </subcellularLocation>
</comment>